<dbReference type="InterPro" id="IPR008205">
    <property type="entry name" value="GGGP_HepGP_synthase"/>
</dbReference>
<dbReference type="InterPro" id="IPR039074">
    <property type="entry name" value="GGGP/HepGP_synthase_I"/>
</dbReference>
<proteinExistence type="inferred from homology"/>
<dbReference type="OMA" id="IPRHKPK"/>
<evidence type="ECO:0000256" key="5">
    <source>
        <dbReference type="ARBA" id="ARBA00022842"/>
    </source>
</evidence>
<comment type="caution">
    <text evidence="10">Lacks conserved residue(s) required for the propagation of feature annotation.</text>
</comment>
<dbReference type="Gene3D" id="3.20.20.390">
    <property type="entry name" value="FMN-linked oxidoreductases"/>
    <property type="match status" value="1"/>
</dbReference>
<dbReference type="GO" id="GO:0000287">
    <property type="term" value="F:magnesium ion binding"/>
    <property type="evidence" value="ECO:0007669"/>
    <property type="project" value="UniProtKB-UniRule"/>
</dbReference>
<dbReference type="RefSeq" id="WP_011277608.1">
    <property type="nucleotide sequence ID" value="NZ_BHWZ01000001.1"/>
</dbReference>
<evidence type="ECO:0000256" key="3">
    <source>
        <dbReference type="ARBA" id="ARBA00022679"/>
    </source>
</evidence>
<feature type="binding site" evidence="10">
    <location>
        <position position="27"/>
    </location>
    <ligand>
        <name>Mg(2+)</name>
        <dbReference type="ChEBI" id="CHEBI:18420"/>
    </ligand>
</feature>
<dbReference type="SUPFAM" id="SSF51395">
    <property type="entry name" value="FMN-linked oxidoreductases"/>
    <property type="match status" value="1"/>
</dbReference>
<dbReference type="Proteomes" id="UP000060043">
    <property type="component" value="Chromosome"/>
</dbReference>
<dbReference type="GO" id="GO:0120536">
    <property type="term" value="F:heptaprenylglyceryl phosphate synthase activity"/>
    <property type="evidence" value="ECO:0007669"/>
    <property type="project" value="UniProtKB-ARBA"/>
</dbReference>
<feature type="binding site" evidence="10">
    <location>
        <begin position="229"/>
        <end position="230"/>
    </location>
    <ligand>
        <name>sn-glycerol 1-phosphate</name>
        <dbReference type="ChEBI" id="CHEBI:57685"/>
    </ligand>
</feature>
<dbReference type="InterPro" id="IPR038597">
    <property type="entry name" value="GGGP/HepGP_synthase_sf"/>
</dbReference>
<organism evidence="12 13">
    <name type="scientific">Sulfolobus acidocaldarius</name>
    <dbReference type="NCBI Taxonomy" id="2285"/>
    <lineage>
        <taxon>Archaea</taxon>
        <taxon>Thermoproteota</taxon>
        <taxon>Thermoprotei</taxon>
        <taxon>Sulfolobales</taxon>
        <taxon>Sulfolobaceae</taxon>
        <taxon>Sulfolobus</taxon>
    </lineage>
</organism>
<dbReference type="HAMAP" id="MF_00112">
    <property type="entry name" value="GGGP_HepGP_synthase"/>
    <property type="match status" value="1"/>
</dbReference>
<dbReference type="SMR" id="A0A0U3FMR6"/>
<feature type="binding site" evidence="10">
    <location>
        <begin position="207"/>
        <end position="208"/>
    </location>
    <ligand>
        <name>sn-glycerol 1-phosphate</name>
        <dbReference type="ChEBI" id="CHEBI:57685"/>
    </ligand>
</feature>
<dbReference type="CDD" id="cd02812">
    <property type="entry name" value="PcrB_like"/>
    <property type="match status" value="1"/>
</dbReference>
<dbReference type="OrthoDB" id="7409at2157"/>
<dbReference type="EC" id="2.5.1.41" evidence="10"/>
<dbReference type="PANTHER" id="PTHR40029">
    <property type="match status" value="1"/>
</dbReference>
<sequence>MKFRGKVARYISEILEEGKTLHFSLFDPDKIFDLDSLHDIASKLIEAGTDVFLIGGTLGISQDKLDNILSILEEFSIPLIIFPSNVNLISNKADAILFLSLLNSDDLYYIVGAQIVAAPIIKRIGLEVLPTAYLIIGHGGTAGHIGRARVIPYDNIELIVSYSLAANYMGMKYIYLEAGSGASETVKPEAIKVVKNTVKDGVVIVGGGVTSEERARNLVLAGADIIVTGNVIERDHQKALKIIKEIKSIRRTSNAIK</sequence>
<comment type="subcellular location">
    <subcellularLocation>
        <location evidence="10">Cytoplasm</location>
    </subcellularLocation>
</comment>
<keyword evidence="7 10" id="KW-0594">Phospholipid biosynthesis</keyword>
<evidence type="ECO:0000256" key="9">
    <source>
        <dbReference type="ARBA" id="ARBA00047288"/>
    </source>
</evidence>
<protein>
    <recommendedName>
        <fullName evidence="10">Geranylgeranylglyceryl phosphate synthase</fullName>
        <shortName evidence="10">GGGP synthase</shortName>
        <shortName evidence="10">GGGPS</shortName>
        <ecNumber evidence="10">2.5.1.41</ecNumber>
    </recommendedName>
    <alternativeName>
        <fullName evidence="10">(S)-3-O-geranylgeranylglyceryl phosphate synthase</fullName>
    </alternativeName>
    <alternativeName>
        <fullName evidence="10">Phosphoglycerol geranylgeranyltransferase</fullName>
    </alternativeName>
</protein>
<keyword evidence="5 10" id="KW-0460">Magnesium</keyword>
<comment type="pathway">
    <text evidence="10">Membrane lipid metabolism; glycerophospholipid metabolism.</text>
</comment>
<keyword evidence="3 10" id="KW-0808">Transferase</keyword>
<dbReference type="UniPathway" id="UPA00940"/>
<dbReference type="GO" id="GO:0047294">
    <property type="term" value="F:phosphoglycerol geranylgeranyltransferase activity"/>
    <property type="evidence" value="ECO:0007669"/>
    <property type="project" value="UniProtKB-UniRule"/>
</dbReference>
<keyword evidence="8 10" id="KW-1208">Phospholipid metabolism</keyword>
<reference evidence="13 14" key="1">
    <citation type="submission" date="2015-12" db="EMBL/GenBank/DDBJ databases">
        <title>A stable core within a dynamic pangenome in Sulfolobus acidocaldarius.</title>
        <authorList>
            <person name="Anderson R."/>
            <person name="Kouris A."/>
            <person name="Seward C."/>
            <person name="Campbell K."/>
            <person name="Whitaker R."/>
        </authorList>
    </citation>
    <scope>NUCLEOTIDE SEQUENCE [LARGE SCALE GENOMIC DNA]</scope>
    <source>
        <strain evidence="11 14">GG12-C01-09</strain>
        <strain evidence="12 13">NG05B_CO5_07</strain>
    </source>
</reference>
<keyword evidence="2 10" id="KW-0444">Lipid biosynthesis</keyword>
<evidence type="ECO:0000256" key="4">
    <source>
        <dbReference type="ARBA" id="ARBA00022723"/>
    </source>
</evidence>
<dbReference type="EMBL" id="CP013694">
    <property type="protein sequence ID" value="ALU28980.1"/>
    <property type="molecule type" value="Genomic_DNA"/>
</dbReference>
<dbReference type="Proteomes" id="UP000065473">
    <property type="component" value="Chromosome"/>
</dbReference>
<evidence type="ECO:0000256" key="6">
    <source>
        <dbReference type="ARBA" id="ARBA00023098"/>
    </source>
</evidence>
<name>A0A0U3FMR6_9CREN</name>
<keyword evidence="6 10" id="KW-0443">Lipid metabolism</keyword>
<evidence type="ECO:0000256" key="10">
    <source>
        <dbReference type="HAMAP-Rule" id="MF_00112"/>
    </source>
</evidence>
<comment type="cofactor">
    <cofactor evidence="10">
        <name>Mg(2+)</name>
        <dbReference type="ChEBI" id="CHEBI:18420"/>
    </cofactor>
</comment>
<evidence type="ECO:0000256" key="2">
    <source>
        <dbReference type="ARBA" id="ARBA00022516"/>
    </source>
</evidence>
<dbReference type="NCBIfam" id="NF003198">
    <property type="entry name" value="PRK04169.1-2"/>
    <property type="match status" value="1"/>
</dbReference>
<evidence type="ECO:0000256" key="7">
    <source>
        <dbReference type="ARBA" id="ARBA00023209"/>
    </source>
</evidence>
<dbReference type="EMBL" id="CP013695">
    <property type="protein sequence ID" value="ALU31707.1"/>
    <property type="molecule type" value="Genomic_DNA"/>
</dbReference>
<comment type="similarity">
    <text evidence="10">Belongs to the GGGP/HepGP synthase family. Group II subfamily.</text>
</comment>
<dbReference type="STRING" id="1435377.SUSAZ_03285"/>
<accession>A0A0U3FMR6</accession>
<dbReference type="NCBIfam" id="TIGR01768">
    <property type="entry name" value="GGGP-family"/>
    <property type="match status" value="1"/>
</dbReference>
<keyword evidence="4 10" id="KW-0479">Metal-binding</keyword>
<comment type="function">
    <text evidence="10">Prenyltransferase that catalyzes the transfer of the geranylgeranyl moiety of geranylgeranyl diphosphate (GGPP) to the C3 hydroxyl of sn-glycerol-1-phosphate (G1P). This reaction is the first ether-bond-formation step in the biosynthesis of archaeal membrane lipids.</text>
</comment>
<dbReference type="PaxDb" id="1435377-SUSAZ_03285"/>
<dbReference type="NCBIfam" id="TIGR01769">
    <property type="entry name" value="GGGP"/>
    <property type="match status" value="1"/>
</dbReference>
<dbReference type="NCBIfam" id="NF003202">
    <property type="entry name" value="PRK04169.1-6"/>
    <property type="match status" value="1"/>
</dbReference>
<dbReference type="GO" id="GO:0005737">
    <property type="term" value="C:cytoplasm"/>
    <property type="evidence" value="ECO:0007669"/>
    <property type="project" value="UniProtKB-SubCell"/>
</dbReference>
<dbReference type="FunFam" id="3.20.20.390:FF:000001">
    <property type="entry name" value="Heptaprenylglyceryl phosphate synthase"/>
    <property type="match status" value="1"/>
</dbReference>
<dbReference type="Pfam" id="PF01884">
    <property type="entry name" value="PcrB"/>
    <property type="match status" value="1"/>
</dbReference>
<dbReference type="GeneID" id="14551245"/>
<gene>
    <name evidence="11" type="ORF">ATY89_02770</name>
    <name evidence="12" type="ORF">ATZ20_05795</name>
</gene>
<keyword evidence="1 10" id="KW-0963">Cytoplasm</keyword>
<dbReference type="GO" id="GO:0046474">
    <property type="term" value="P:glycerophospholipid biosynthetic process"/>
    <property type="evidence" value="ECO:0007669"/>
    <property type="project" value="UniProtKB-UniRule"/>
</dbReference>
<dbReference type="AlphaFoldDB" id="A0A0U3FMR6"/>
<evidence type="ECO:0000256" key="1">
    <source>
        <dbReference type="ARBA" id="ARBA00022490"/>
    </source>
</evidence>
<feature type="binding site" evidence="10">
    <location>
        <begin position="175"/>
        <end position="181"/>
    </location>
    <ligand>
        <name>sn-glycerol 1-phosphate</name>
        <dbReference type="ChEBI" id="CHEBI:57685"/>
    </ligand>
</feature>
<evidence type="ECO:0000313" key="12">
    <source>
        <dbReference type="EMBL" id="ALU31707.1"/>
    </source>
</evidence>
<feature type="binding site" evidence="10">
    <location>
        <position position="57"/>
    </location>
    <ligand>
        <name>Mg(2+)</name>
        <dbReference type="ChEBI" id="CHEBI:18420"/>
    </ligand>
</feature>
<evidence type="ECO:0000313" key="14">
    <source>
        <dbReference type="Proteomes" id="UP000065473"/>
    </source>
</evidence>
<evidence type="ECO:0000256" key="8">
    <source>
        <dbReference type="ARBA" id="ARBA00023264"/>
    </source>
</evidence>
<dbReference type="PANTHER" id="PTHR40029:SF2">
    <property type="entry name" value="HEPTAPRENYLGLYCERYL PHOSPHATE SYNTHASE"/>
    <property type="match status" value="1"/>
</dbReference>
<comment type="catalytic activity">
    <reaction evidence="9 10">
        <text>sn-glycerol 1-phosphate + (2E,6E,10E)-geranylgeranyl diphosphate = sn-3-O-(geranylgeranyl)glycerol 1-phosphate + diphosphate</text>
        <dbReference type="Rhea" id="RHEA:23404"/>
        <dbReference type="ChEBI" id="CHEBI:33019"/>
        <dbReference type="ChEBI" id="CHEBI:57677"/>
        <dbReference type="ChEBI" id="CHEBI:57685"/>
        <dbReference type="ChEBI" id="CHEBI:58756"/>
        <dbReference type="EC" id="2.5.1.41"/>
    </reaction>
</comment>
<evidence type="ECO:0000313" key="11">
    <source>
        <dbReference type="EMBL" id="ALU28980.1"/>
    </source>
</evidence>
<dbReference type="InterPro" id="IPR010946">
    <property type="entry name" value="GGGP_synth"/>
</dbReference>
<evidence type="ECO:0000313" key="13">
    <source>
        <dbReference type="Proteomes" id="UP000060043"/>
    </source>
</evidence>